<organism evidence="1 2">
    <name type="scientific">Rhizobium oryzihabitans</name>
    <dbReference type="NCBI Taxonomy" id="2267833"/>
    <lineage>
        <taxon>Bacteria</taxon>
        <taxon>Pseudomonadati</taxon>
        <taxon>Pseudomonadota</taxon>
        <taxon>Alphaproteobacteria</taxon>
        <taxon>Hyphomicrobiales</taxon>
        <taxon>Rhizobiaceae</taxon>
        <taxon>Rhizobium/Agrobacterium group</taxon>
        <taxon>Rhizobium</taxon>
    </lineage>
</organism>
<reference evidence="1 2" key="1">
    <citation type="submission" date="2020-02" db="EMBL/GenBank/DDBJ databases">
        <title>Plant-Promoting Endophytic Bacterium Rhizobium oryzihabitans sp. nov., Isolated from the Root of Rice.</title>
        <authorList>
            <person name="zhao J."/>
            <person name="Zhang G."/>
        </authorList>
    </citation>
    <scope>NUCLEOTIDE SEQUENCE [LARGE SCALE GENOMIC DNA]</scope>
    <source>
        <strain evidence="1 2">M15</strain>
        <plasmid evidence="1 2">p7</plasmid>
    </source>
</reference>
<accession>A0A7L5BRR6</accession>
<keyword evidence="2" id="KW-1185">Reference proteome</keyword>
<proteinExistence type="predicted"/>
<geneLocation type="plasmid" evidence="1 2">
    <name>p7</name>
</geneLocation>
<sequence length="100" mass="11106">MSNFLQEVKVLEFFGKKPKPQMRAADVRDLYNASLFNGLTLVEGNATAEGTLTNLLIQGECARLTLVDLLEETRALHETQKALLEEMRAARLANDSRNAA</sequence>
<keyword evidence="1" id="KW-0614">Plasmid</keyword>
<dbReference type="Proteomes" id="UP000464865">
    <property type="component" value="Plasmid p7"/>
</dbReference>
<dbReference type="AlphaFoldDB" id="A0A7L5BRR6"/>
<evidence type="ECO:0000313" key="2">
    <source>
        <dbReference type="Proteomes" id="UP000464865"/>
    </source>
</evidence>
<evidence type="ECO:0000313" key="1">
    <source>
        <dbReference type="EMBL" id="QIB41592.1"/>
    </source>
</evidence>
<name>A0A7L5BRR6_9HYPH</name>
<protein>
    <submittedName>
        <fullName evidence="1">Uncharacterized protein</fullName>
    </submittedName>
</protein>
<dbReference type="EMBL" id="CP048639">
    <property type="protein sequence ID" value="QIB41592.1"/>
    <property type="molecule type" value="Genomic_DNA"/>
</dbReference>
<dbReference type="KEGG" id="roy:G3A56_27755"/>
<gene>
    <name evidence="1" type="ORF">G3A56_27755</name>
</gene>